<name>D1W1J6_9BACT</name>
<dbReference type="RefSeq" id="WP_008125599.1">
    <property type="nucleotide sequence ID" value="NZ_ADEF01000061.1"/>
</dbReference>
<evidence type="ECO:0000259" key="2">
    <source>
        <dbReference type="Pfam" id="PF01205"/>
    </source>
</evidence>
<proteinExistence type="inferred from homology"/>
<dbReference type="PROSITE" id="PS00910">
    <property type="entry name" value="UPF0029"/>
    <property type="match status" value="1"/>
</dbReference>
<dbReference type="EMBL" id="ADEF01000061">
    <property type="protein sequence ID" value="EFA96764.1"/>
    <property type="molecule type" value="Genomic_DNA"/>
</dbReference>
<sequence>MTDQYRTITHQMGEGFYSEKRSKFLAFAHHVTTENEVKELLQTYKKKYYDARHCCYAYMLGADRSVFRANDDGEPSSTAGKPILGQINAHELTDILIVVVRYFGGTKLGTSGLIVAYRTAAAAAIENAQIETRYVEDIIDYSFTYPLLNEVMRVVKELEPRIVSQTFDNTCHISLAIRKSQAAELRQRLQQLSFQ</sequence>
<dbReference type="Proteomes" id="UP000004001">
    <property type="component" value="Unassembled WGS sequence"/>
</dbReference>
<dbReference type="PANTHER" id="PTHR16301:SF20">
    <property type="entry name" value="IMPACT FAMILY MEMBER YIGZ"/>
    <property type="match status" value="1"/>
</dbReference>
<evidence type="ECO:0000313" key="3">
    <source>
        <dbReference type="EMBL" id="EFA96764.1"/>
    </source>
</evidence>
<dbReference type="InterPro" id="IPR023582">
    <property type="entry name" value="Impact"/>
</dbReference>
<dbReference type="InterPro" id="IPR020568">
    <property type="entry name" value="Ribosomal_Su5_D2-typ_SF"/>
</dbReference>
<dbReference type="AlphaFoldDB" id="D1W1J6"/>
<feature type="domain" description="Impact N-terminal" evidence="2">
    <location>
        <begin position="20"/>
        <end position="125"/>
    </location>
</feature>
<dbReference type="InterPro" id="IPR020569">
    <property type="entry name" value="UPF0029_Impact_CS"/>
</dbReference>
<comment type="caution">
    <text evidence="3">The sequence shown here is derived from an EMBL/GenBank/DDBJ whole genome shotgun (WGS) entry which is preliminary data.</text>
</comment>
<dbReference type="Gene3D" id="3.30.230.30">
    <property type="entry name" value="Impact, N-terminal domain"/>
    <property type="match status" value="1"/>
</dbReference>
<evidence type="ECO:0000313" key="4">
    <source>
        <dbReference type="Proteomes" id="UP000004001"/>
    </source>
</evidence>
<dbReference type="PANTHER" id="PTHR16301">
    <property type="entry name" value="IMPACT-RELATED"/>
    <property type="match status" value="1"/>
</dbReference>
<accession>D1W1J6</accession>
<dbReference type="SUPFAM" id="SSF54211">
    <property type="entry name" value="Ribosomal protein S5 domain 2-like"/>
    <property type="match status" value="1"/>
</dbReference>
<keyword evidence="4" id="KW-1185">Reference proteome</keyword>
<reference evidence="3 4" key="1">
    <citation type="submission" date="2009-12" db="EMBL/GenBank/DDBJ databases">
        <title>Genome Sequence of Prevotella timonensis CRIS 5C-B1.</title>
        <authorList>
            <person name="Durkin A.S."/>
            <person name="Madupu R."/>
            <person name="Torralba M."/>
            <person name="Methe B."/>
            <person name="Sutton G."/>
            <person name="Strausberg R.L."/>
            <person name="Nelson K.E."/>
        </authorList>
    </citation>
    <scope>NUCLEOTIDE SEQUENCE [LARGE SCALE GENOMIC DNA]</scope>
    <source>
        <strain evidence="3 4">CRIS 5C-B1</strain>
    </source>
</reference>
<evidence type="ECO:0000256" key="1">
    <source>
        <dbReference type="ARBA" id="ARBA00007665"/>
    </source>
</evidence>
<dbReference type="InterPro" id="IPR001498">
    <property type="entry name" value="Impact_N"/>
</dbReference>
<dbReference type="eggNOG" id="COG1739">
    <property type="taxonomic scope" value="Bacteria"/>
</dbReference>
<gene>
    <name evidence="3" type="ORF">HMPREF9019_0179</name>
</gene>
<comment type="similarity">
    <text evidence="1">Belongs to the IMPACT family.</text>
</comment>
<dbReference type="Gene3D" id="3.30.70.240">
    <property type="match status" value="1"/>
</dbReference>
<protein>
    <submittedName>
        <fullName evidence="3">Putative YigZ family protein</fullName>
    </submittedName>
</protein>
<organism evidence="3 4">
    <name type="scientific">Hoylesella timonensis CRIS 5C-B1</name>
    <dbReference type="NCBI Taxonomy" id="679189"/>
    <lineage>
        <taxon>Bacteria</taxon>
        <taxon>Pseudomonadati</taxon>
        <taxon>Bacteroidota</taxon>
        <taxon>Bacteroidia</taxon>
        <taxon>Bacteroidales</taxon>
        <taxon>Prevotellaceae</taxon>
        <taxon>Hoylesella</taxon>
    </lineage>
</organism>
<dbReference type="GO" id="GO:0006446">
    <property type="term" value="P:regulation of translational initiation"/>
    <property type="evidence" value="ECO:0007669"/>
    <property type="project" value="TreeGrafter"/>
</dbReference>
<dbReference type="Pfam" id="PF01205">
    <property type="entry name" value="Impact_N"/>
    <property type="match status" value="1"/>
</dbReference>
<dbReference type="InterPro" id="IPR036956">
    <property type="entry name" value="Impact_N_sf"/>
</dbReference>
<dbReference type="GO" id="GO:0005737">
    <property type="term" value="C:cytoplasm"/>
    <property type="evidence" value="ECO:0007669"/>
    <property type="project" value="TreeGrafter"/>
</dbReference>